<dbReference type="RefSeq" id="XP_020853452.1">
    <property type="nucleotide sequence ID" value="XM_020997793.1"/>
</dbReference>
<sequence>MPHSWVYRLLSFLPSLLLSILAGLQQVTGGCQLHFFCPEGFECCGNGCCVKTEHFSGPMRTFVISFLVIIPLLCICGLFKRLCRACWVSESEPSTQREVPVSVSFSNPPVSPETPAPAPFGPPPPYSEVVQKPVLCPPAPREPPPPYTPTPVVTTQSTQRGIVNTAF</sequence>
<organism evidence="4 5">
    <name type="scientific">Phascolarctos cinereus</name>
    <name type="common">Koala</name>
    <dbReference type="NCBI Taxonomy" id="38626"/>
    <lineage>
        <taxon>Eukaryota</taxon>
        <taxon>Metazoa</taxon>
        <taxon>Chordata</taxon>
        <taxon>Craniata</taxon>
        <taxon>Vertebrata</taxon>
        <taxon>Euteleostomi</taxon>
        <taxon>Mammalia</taxon>
        <taxon>Metatheria</taxon>
        <taxon>Diprotodontia</taxon>
        <taxon>Phascolarctidae</taxon>
        <taxon>Phascolarctos</taxon>
    </lineage>
</organism>
<feature type="transmembrane region" description="Helical" evidence="2">
    <location>
        <begin position="61"/>
        <end position="79"/>
    </location>
</feature>
<reference evidence="5" key="1">
    <citation type="submission" date="2025-08" db="UniProtKB">
        <authorList>
            <consortium name="RefSeq"/>
        </authorList>
    </citation>
    <scope>IDENTIFICATION</scope>
    <source>
        <tissue evidence="5">Spleen</tissue>
    </source>
</reference>
<keyword evidence="2 5" id="KW-0812">Transmembrane</keyword>
<evidence type="ECO:0000256" key="1">
    <source>
        <dbReference type="SAM" id="MobiDB-lite"/>
    </source>
</evidence>
<keyword evidence="2" id="KW-0472">Membrane</keyword>
<feature type="chain" id="PRO_5028220029" evidence="3">
    <location>
        <begin position="30"/>
        <end position="167"/>
    </location>
</feature>
<dbReference type="PANTHER" id="PTHR31359">
    <property type="entry name" value="TRANSMEMBRANE PROTEIN 92"/>
    <property type="match status" value="1"/>
</dbReference>
<feature type="signal peptide" evidence="3">
    <location>
        <begin position="1"/>
        <end position="29"/>
    </location>
</feature>
<evidence type="ECO:0000256" key="3">
    <source>
        <dbReference type="SAM" id="SignalP"/>
    </source>
</evidence>
<proteinExistence type="predicted"/>
<gene>
    <name evidence="5" type="primary">TMEM92</name>
</gene>
<dbReference type="InParanoid" id="A0A6P5L6J2"/>
<dbReference type="PANTHER" id="PTHR31359:SF31">
    <property type="entry name" value="TRANSMEMBRANE PROTEIN 92"/>
    <property type="match status" value="1"/>
</dbReference>
<evidence type="ECO:0000256" key="2">
    <source>
        <dbReference type="SAM" id="Phobius"/>
    </source>
</evidence>
<dbReference type="FunCoup" id="A0A6P5L6J2">
    <property type="interactions" value="433"/>
</dbReference>
<dbReference type="CTD" id="162461"/>
<keyword evidence="2" id="KW-1133">Transmembrane helix</keyword>
<protein>
    <submittedName>
        <fullName evidence="5">Transmembrane protein 92 isoform X1</fullName>
    </submittedName>
</protein>
<keyword evidence="3" id="KW-0732">Signal</keyword>
<dbReference type="GO" id="GO:0005654">
    <property type="term" value="C:nucleoplasm"/>
    <property type="evidence" value="ECO:0007669"/>
    <property type="project" value="TreeGrafter"/>
</dbReference>
<dbReference type="GeneID" id="110215935"/>
<name>A0A6P5L6J2_PHACI</name>
<accession>A0A6P5L6J2</accession>
<dbReference type="OMA" id="MSQAWVT"/>
<feature type="compositionally biased region" description="Pro residues" evidence="1">
    <location>
        <begin position="135"/>
        <end position="149"/>
    </location>
</feature>
<dbReference type="AlphaFoldDB" id="A0A6P5L6J2"/>
<feature type="compositionally biased region" description="Pro residues" evidence="1">
    <location>
        <begin position="109"/>
        <end position="126"/>
    </location>
</feature>
<feature type="compositionally biased region" description="Low complexity" evidence="1">
    <location>
        <begin position="99"/>
        <end position="108"/>
    </location>
</feature>
<evidence type="ECO:0000313" key="5">
    <source>
        <dbReference type="RefSeq" id="XP_020853452.1"/>
    </source>
</evidence>
<evidence type="ECO:0000313" key="4">
    <source>
        <dbReference type="Proteomes" id="UP000515140"/>
    </source>
</evidence>
<feature type="region of interest" description="Disordered" evidence="1">
    <location>
        <begin position="92"/>
        <end position="167"/>
    </location>
</feature>
<keyword evidence="4" id="KW-1185">Reference proteome</keyword>
<dbReference type="Proteomes" id="UP000515140">
    <property type="component" value="Unplaced"/>
</dbReference>
<dbReference type="KEGG" id="pcw:110215935"/>